<dbReference type="CDD" id="cd09019">
    <property type="entry name" value="galactose_mutarotase_like"/>
    <property type="match status" value="1"/>
</dbReference>
<gene>
    <name evidence="13" type="primary">LOC108074048</name>
</gene>
<comment type="function">
    <text evidence="7">Mutarotase that catalyzes the interconversion of beta-D-galactose and alpha-D-galactose during galactose metabolism. Beta-D-galactose is metabolized in the liver into glucose 1-phosphate, the primary metabolic fuel, by the action of four enzymes that constitute the Leloir pathway: GALM, GALK1 (galactokinase), GALT (galactose-1-phosphate uridylyltransferase) and GALE (UDP-galactose-4'-epimerase). Involved in the maintenance of the equilibrium between the beta- and alpha-anomers of galactose, therefore ensuring a sufficient supply of the alpha-anomer for GALK1. Also active on D-glucose although shows a preference for galactose over glucose.</text>
</comment>
<accession>A0A6P4IFT1</accession>
<dbReference type="InterPro" id="IPR008183">
    <property type="entry name" value="Aldose_1/G6P_1-epimerase"/>
</dbReference>
<evidence type="ECO:0000256" key="3">
    <source>
        <dbReference type="ARBA" id="ARBA00005028"/>
    </source>
</evidence>
<comment type="similarity">
    <text evidence="4 8">Belongs to the aldose epimerase family.</text>
</comment>
<dbReference type="InterPro" id="IPR047215">
    <property type="entry name" value="Galactose_mutarotase-like"/>
</dbReference>
<feature type="binding site" evidence="10">
    <location>
        <begin position="185"/>
        <end position="187"/>
    </location>
    <ligand>
        <name>beta-D-galactose</name>
        <dbReference type="ChEBI" id="CHEBI:27667"/>
    </ligand>
</feature>
<evidence type="ECO:0000256" key="9">
    <source>
        <dbReference type="PIRSR" id="PIRSR005096-2"/>
    </source>
</evidence>
<organism evidence="12 13">
    <name type="scientific">Drosophila kikkawai</name>
    <name type="common">Fruit fly</name>
    <dbReference type="NCBI Taxonomy" id="30033"/>
    <lineage>
        <taxon>Eukaryota</taxon>
        <taxon>Metazoa</taxon>
        <taxon>Ecdysozoa</taxon>
        <taxon>Arthropoda</taxon>
        <taxon>Hexapoda</taxon>
        <taxon>Insecta</taxon>
        <taxon>Pterygota</taxon>
        <taxon>Neoptera</taxon>
        <taxon>Endopterygota</taxon>
        <taxon>Diptera</taxon>
        <taxon>Brachycera</taxon>
        <taxon>Muscomorpha</taxon>
        <taxon>Ephydroidea</taxon>
        <taxon>Drosophilidae</taxon>
        <taxon>Drosophila</taxon>
        <taxon>Sophophora</taxon>
    </lineage>
</organism>
<evidence type="ECO:0000256" key="1">
    <source>
        <dbReference type="ARBA" id="ARBA00001712"/>
    </source>
</evidence>
<evidence type="ECO:0000256" key="5">
    <source>
        <dbReference type="ARBA" id="ARBA00023235"/>
    </source>
</evidence>
<evidence type="ECO:0000313" key="12">
    <source>
        <dbReference type="Proteomes" id="UP001652661"/>
    </source>
</evidence>
<evidence type="ECO:0000256" key="11">
    <source>
        <dbReference type="SAM" id="MobiDB-lite"/>
    </source>
</evidence>
<evidence type="ECO:0000256" key="7">
    <source>
        <dbReference type="ARBA" id="ARBA00045743"/>
    </source>
</evidence>
<keyword evidence="5 8" id="KW-0413">Isomerase</keyword>
<keyword evidence="12" id="KW-1185">Reference proteome</keyword>
<protein>
    <recommendedName>
        <fullName evidence="8">Aldose 1-epimerase</fullName>
        <ecNumber evidence="8">5.1.3.3</ecNumber>
    </recommendedName>
</protein>
<dbReference type="GeneID" id="108074048"/>
<dbReference type="InterPro" id="IPR015443">
    <property type="entry name" value="Aldose_1-epimerase"/>
</dbReference>
<dbReference type="GO" id="GO:0030246">
    <property type="term" value="F:carbohydrate binding"/>
    <property type="evidence" value="ECO:0007669"/>
    <property type="project" value="InterPro"/>
</dbReference>
<dbReference type="UniPathway" id="UPA00242"/>
<dbReference type="Proteomes" id="UP001652661">
    <property type="component" value="Chromosome 3R"/>
</dbReference>
<feature type="region of interest" description="Disordered" evidence="11">
    <location>
        <begin position="384"/>
        <end position="413"/>
    </location>
</feature>
<comment type="catalytic activity">
    <reaction evidence="1">
        <text>alpha-D-galactose = beta-D-galactose</text>
        <dbReference type="Rhea" id="RHEA:28675"/>
        <dbReference type="ChEBI" id="CHEBI:27667"/>
        <dbReference type="ChEBI" id="CHEBI:28061"/>
        <dbReference type="EC" id="5.1.3.3"/>
    </reaction>
    <physiologicalReaction direction="right-to-left" evidence="1">
        <dbReference type="Rhea" id="RHEA:28677"/>
    </physiologicalReaction>
</comment>
<dbReference type="Pfam" id="PF01263">
    <property type="entry name" value="Aldose_epim"/>
    <property type="match status" value="1"/>
</dbReference>
<dbReference type="GO" id="GO:0004034">
    <property type="term" value="F:aldose 1-epimerase activity"/>
    <property type="evidence" value="ECO:0007669"/>
    <property type="project" value="UniProtKB-EC"/>
</dbReference>
<dbReference type="PIRSF" id="PIRSF005096">
    <property type="entry name" value="GALM"/>
    <property type="match status" value="1"/>
</dbReference>
<dbReference type="UniPathway" id="UPA00214"/>
<dbReference type="EC" id="5.1.3.3" evidence="8"/>
<comment type="catalytic activity">
    <reaction evidence="8">
        <text>alpha-D-glucose = beta-D-glucose</text>
        <dbReference type="Rhea" id="RHEA:10264"/>
        <dbReference type="ChEBI" id="CHEBI:15903"/>
        <dbReference type="ChEBI" id="CHEBI:17925"/>
        <dbReference type="EC" id="5.1.3.3"/>
    </reaction>
</comment>
<evidence type="ECO:0000256" key="10">
    <source>
        <dbReference type="PIRSR" id="PIRSR005096-3"/>
    </source>
</evidence>
<dbReference type="PANTHER" id="PTHR10091">
    <property type="entry name" value="ALDOSE-1-EPIMERASE"/>
    <property type="match status" value="1"/>
</dbReference>
<evidence type="ECO:0000256" key="8">
    <source>
        <dbReference type="PIRNR" id="PIRNR005096"/>
    </source>
</evidence>
<dbReference type="GO" id="GO:0006006">
    <property type="term" value="P:glucose metabolic process"/>
    <property type="evidence" value="ECO:0007669"/>
    <property type="project" value="TreeGrafter"/>
</dbReference>
<keyword evidence="6 8" id="KW-0119">Carbohydrate metabolism</keyword>
<dbReference type="InterPro" id="IPR011013">
    <property type="entry name" value="Gal_mutarotase_sf_dom"/>
</dbReference>
<evidence type="ECO:0000313" key="13">
    <source>
        <dbReference type="RefSeq" id="XP_017021408.1"/>
    </source>
</evidence>
<dbReference type="PANTHER" id="PTHR10091:SF0">
    <property type="entry name" value="GALACTOSE MUTAROTASE"/>
    <property type="match status" value="1"/>
</dbReference>
<evidence type="ECO:0000256" key="4">
    <source>
        <dbReference type="ARBA" id="ARBA00006206"/>
    </source>
</evidence>
<comment type="pathway">
    <text evidence="2">Carbohydrate metabolism; galactose metabolism.</text>
</comment>
<comment type="pathway">
    <text evidence="3 8">Carbohydrate metabolism; hexose metabolism.</text>
</comment>
<dbReference type="RefSeq" id="XP_017021408.1">
    <property type="nucleotide sequence ID" value="XM_017165919.3"/>
</dbReference>
<dbReference type="SUPFAM" id="SSF74650">
    <property type="entry name" value="Galactose mutarotase-like"/>
    <property type="match status" value="1"/>
</dbReference>
<dbReference type="OrthoDB" id="274691at2759"/>
<sequence length="413" mass="47029">MVKVVEDIFGIATNPITKQAQVVRRYTITNANRLSVAIIQLGATVQSIQTPDAYHQLADVVLGFDDIAGYTKNRKYKFGCTLGRVTDVVANGEFIMDERRIIVSKNLNQKHQVNGGFVGFDQIIWDLHMKRPDGVTLRHISKDGHEGFPGNLYVLIHFTIDDDNRFFIWIEGTTDQTTAVNISNHIYFNLAGQKTGKRGIFDHQITIEATETMESMGDDGLPTGNFKAVDDSVYDIRLPVFLGDRVRQFEKQKVTGYDVFYALDKEFDSNITRYIARFLHSHSGRFIELYSNQPCMKFSTANNFPQQPLGEEPILGKECTRYWQHCGFSLQLQNYPDAVNQPEFPRIFINPGEHYFHETVYQFGVQESWKCCADPNEISELCEESKEKLEPEPKPDLEPGPVPVPVPVKKTGF</sequence>
<reference evidence="13" key="1">
    <citation type="submission" date="2025-08" db="UniProtKB">
        <authorList>
            <consortium name="RefSeq"/>
        </authorList>
    </citation>
    <scope>IDENTIFICATION</scope>
    <source>
        <strain evidence="13">14028-0561.14</strain>
        <tissue evidence="13">Whole fly</tissue>
    </source>
</reference>
<name>A0A6P4IFT1_DROKI</name>
<evidence type="ECO:0000256" key="2">
    <source>
        <dbReference type="ARBA" id="ARBA00004947"/>
    </source>
</evidence>
<dbReference type="GO" id="GO:0033499">
    <property type="term" value="P:galactose catabolic process via UDP-galactose, Leloir pathway"/>
    <property type="evidence" value="ECO:0007669"/>
    <property type="project" value="TreeGrafter"/>
</dbReference>
<feature type="binding site" evidence="9">
    <location>
        <position position="258"/>
    </location>
    <ligand>
        <name>beta-D-galactose</name>
        <dbReference type="ChEBI" id="CHEBI:27667"/>
    </ligand>
</feature>
<dbReference type="Gene3D" id="2.70.98.10">
    <property type="match status" value="1"/>
</dbReference>
<feature type="compositionally biased region" description="Basic and acidic residues" evidence="11">
    <location>
        <begin position="384"/>
        <end position="397"/>
    </location>
</feature>
<evidence type="ECO:0000256" key="6">
    <source>
        <dbReference type="ARBA" id="ARBA00023277"/>
    </source>
</evidence>
<dbReference type="AlphaFoldDB" id="A0A6P4IFT1"/>
<dbReference type="InterPro" id="IPR014718">
    <property type="entry name" value="GH-type_carb-bd"/>
</dbReference>
<proteinExistence type="inferred from homology"/>